<dbReference type="CDD" id="cd00761">
    <property type="entry name" value="Glyco_tranf_GTA_type"/>
    <property type="match status" value="1"/>
</dbReference>
<dbReference type="InterPro" id="IPR008166">
    <property type="entry name" value="Glyco_transf_92"/>
</dbReference>
<evidence type="ECO:0000256" key="6">
    <source>
        <dbReference type="ARBA" id="ARBA00022989"/>
    </source>
</evidence>
<dbReference type="AlphaFoldDB" id="A0A803MBR4"/>
<sequence>MGLSIESRVLFNDHVLVILPASQSKSLHLQLPEKIDCVYPRKSGVSVGKKTVNHPMLSVDDYGDGRWLVRCPVPPANYTAAVGLKGEWKNGKGIEWEMGRGGKKSVQLWDMVAYEAVFDGEDMAVVFVKGLQLKPDRESEPTPFRCQFWKEGEDYALTTQATTAAQETIRCPLPPELKVKPWDGEEVRVTVEVTSKVPGRSHLTGTKRQLVPSIAKLHQSSNKNNVKGRSKLKYKLCACTMVWNQAAFIREWVMYHTWLGVERWFVYDNNSDDGLKDVIDELNAENYDVNRHTWPWIKSQEAGFSHCLLRARDQCQWVAFFDVDEFYNFPPPKPRQNSTIVYRGPNALQKVVEHVSARQRTVGEIRTDCHNFGPSGLKKTPAEGLMLGYTCRLKGLERHKSIVRPDAVDDSLLNQVHHFKLKKEFKKLNFHRAVINHYKYQVWDNFKAKFYRRVSTYVVDWQENQNENSRDRAPGLGTEAIEPPNWPQKFCEVWDTRLRDFVLSNLADRNTGLLPWQKSVQ</sequence>
<keyword evidence="5" id="KW-0812">Transmembrane</keyword>
<comment type="subcellular location">
    <subcellularLocation>
        <location evidence="1">Membrane</location>
        <topology evidence="1">Single-pass membrane protein</topology>
    </subcellularLocation>
</comment>
<keyword evidence="4 8" id="KW-0808">Transferase</keyword>
<evidence type="ECO:0000313" key="10">
    <source>
        <dbReference type="Proteomes" id="UP000596660"/>
    </source>
</evidence>
<comment type="similarity">
    <text evidence="2 8">Belongs to the glycosyltransferase 92 family.</text>
</comment>
<evidence type="ECO:0000256" key="5">
    <source>
        <dbReference type="ARBA" id="ARBA00022692"/>
    </source>
</evidence>
<dbReference type="PANTHER" id="PTHR21461:SF16">
    <property type="entry name" value="GLYCOSYLTRANSFERASE FAMILY 92 PROTEIN RCOM_0530710"/>
    <property type="match status" value="1"/>
</dbReference>
<reference evidence="9" key="2">
    <citation type="submission" date="2021-03" db="UniProtKB">
        <authorList>
            <consortium name="EnsemblPlants"/>
        </authorList>
    </citation>
    <scope>IDENTIFICATION</scope>
</reference>
<dbReference type="PANTHER" id="PTHR21461">
    <property type="entry name" value="GLYCOSYLTRANSFERASE FAMILY 92 PROTEIN"/>
    <property type="match status" value="1"/>
</dbReference>
<evidence type="ECO:0000256" key="3">
    <source>
        <dbReference type="ARBA" id="ARBA00022676"/>
    </source>
</evidence>
<evidence type="ECO:0000256" key="7">
    <source>
        <dbReference type="ARBA" id="ARBA00023136"/>
    </source>
</evidence>
<dbReference type="InterPro" id="IPR029044">
    <property type="entry name" value="Nucleotide-diphossugar_trans"/>
</dbReference>
<accession>A0A803MBR4</accession>
<keyword evidence="6" id="KW-1133">Transmembrane helix</keyword>
<evidence type="ECO:0000313" key="9">
    <source>
        <dbReference type="EnsemblPlants" id="AUR62026531-RA:cds"/>
    </source>
</evidence>
<keyword evidence="3 8" id="KW-0328">Glycosyltransferase</keyword>
<dbReference type="SUPFAM" id="SSF53448">
    <property type="entry name" value="Nucleotide-diphospho-sugar transferases"/>
    <property type="match status" value="1"/>
</dbReference>
<dbReference type="GO" id="GO:0016020">
    <property type="term" value="C:membrane"/>
    <property type="evidence" value="ECO:0007669"/>
    <property type="project" value="UniProtKB-SubCell"/>
</dbReference>
<name>A0A803MBR4_CHEQI</name>
<evidence type="ECO:0000256" key="8">
    <source>
        <dbReference type="RuleBase" id="RU366017"/>
    </source>
</evidence>
<evidence type="ECO:0000256" key="2">
    <source>
        <dbReference type="ARBA" id="ARBA00007647"/>
    </source>
</evidence>
<keyword evidence="7" id="KW-0472">Membrane</keyword>
<protein>
    <recommendedName>
        <fullName evidence="8">Glycosyltransferase family 92 protein</fullName>
        <ecNumber evidence="8">2.4.1.-</ecNumber>
    </recommendedName>
</protein>
<organism evidence="9 10">
    <name type="scientific">Chenopodium quinoa</name>
    <name type="common">Quinoa</name>
    <dbReference type="NCBI Taxonomy" id="63459"/>
    <lineage>
        <taxon>Eukaryota</taxon>
        <taxon>Viridiplantae</taxon>
        <taxon>Streptophyta</taxon>
        <taxon>Embryophyta</taxon>
        <taxon>Tracheophyta</taxon>
        <taxon>Spermatophyta</taxon>
        <taxon>Magnoliopsida</taxon>
        <taxon>eudicotyledons</taxon>
        <taxon>Gunneridae</taxon>
        <taxon>Pentapetalae</taxon>
        <taxon>Caryophyllales</taxon>
        <taxon>Chenopodiaceae</taxon>
        <taxon>Chenopodioideae</taxon>
        <taxon>Atripliceae</taxon>
        <taxon>Chenopodium</taxon>
    </lineage>
</organism>
<evidence type="ECO:0000256" key="4">
    <source>
        <dbReference type="ARBA" id="ARBA00022679"/>
    </source>
</evidence>
<reference evidence="9" key="1">
    <citation type="journal article" date="2017" name="Nature">
        <title>The genome of Chenopodium quinoa.</title>
        <authorList>
            <person name="Jarvis D.E."/>
            <person name="Ho Y.S."/>
            <person name="Lightfoot D.J."/>
            <person name="Schmoeckel S.M."/>
            <person name="Li B."/>
            <person name="Borm T.J.A."/>
            <person name="Ohyanagi H."/>
            <person name="Mineta K."/>
            <person name="Michell C.T."/>
            <person name="Saber N."/>
            <person name="Kharbatia N.M."/>
            <person name="Rupper R.R."/>
            <person name="Sharp A.R."/>
            <person name="Dally N."/>
            <person name="Boughton B.A."/>
            <person name="Woo Y.H."/>
            <person name="Gao G."/>
            <person name="Schijlen E.G.W.M."/>
            <person name="Guo X."/>
            <person name="Momin A.A."/>
            <person name="Negrao S."/>
            <person name="Al-Babili S."/>
            <person name="Gehring C."/>
            <person name="Roessner U."/>
            <person name="Jung C."/>
            <person name="Murphy K."/>
            <person name="Arold S.T."/>
            <person name="Gojobori T."/>
            <person name="van der Linden C.G."/>
            <person name="van Loo E.N."/>
            <person name="Jellen E.N."/>
            <person name="Maughan P.J."/>
            <person name="Tester M."/>
        </authorList>
    </citation>
    <scope>NUCLEOTIDE SEQUENCE [LARGE SCALE GENOMIC DNA]</scope>
    <source>
        <strain evidence="9">cv. PI 614886</strain>
    </source>
</reference>
<dbReference type="OMA" id="NWRLQFC"/>
<proteinExistence type="inferred from homology"/>
<dbReference type="EnsemblPlants" id="AUR62026531-RA">
    <property type="protein sequence ID" value="AUR62026531-RA:cds"/>
    <property type="gene ID" value="AUR62026531"/>
</dbReference>
<dbReference type="EC" id="2.4.1.-" evidence="8"/>
<dbReference type="Proteomes" id="UP000596660">
    <property type="component" value="Unplaced"/>
</dbReference>
<dbReference type="Gramene" id="AUR62026531-RA">
    <property type="protein sequence ID" value="AUR62026531-RA:cds"/>
    <property type="gene ID" value="AUR62026531"/>
</dbReference>
<evidence type="ECO:0000256" key="1">
    <source>
        <dbReference type="ARBA" id="ARBA00004167"/>
    </source>
</evidence>
<keyword evidence="10" id="KW-1185">Reference proteome</keyword>
<dbReference type="Pfam" id="PF01697">
    <property type="entry name" value="Glyco_transf_92"/>
    <property type="match status" value="1"/>
</dbReference>
<dbReference type="GO" id="GO:0016757">
    <property type="term" value="F:glycosyltransferase activity"/>
    <property type="evidence" value="ECO:0007669"/>
    <property type="project" value="UniProtKB-UniRule"/>
</dbReference>
<dbReference type="GO" id="GO:0005737">
    <property type="term" value="C:cytoplasm"/>
    <property type="evidence" value="ECO:0007669"/>
    <property type="project" value="TreeGrafter"/>
</dbReference>